<dbReference type="Gene3D" id="2.40.70.10">
    <property type="entry name" value="Acid Proteases"/>
    <property type="match status" value="2"/>
</dbReference>
<dbReference type="OrthoDB" id="6079484at2759"/>
<sequence length="458" mass="49972">MHPEKARTPKPRPKLRLHKTRLGLPITLDTDGLVATVLACADTGADVNIISDELARALGHTNYSVASAKKQFKLANGKIVESVGQITSSCAFGVETEFSVSMSCIFHVLMKVVTPIIMGMQFLEETETMTKHRDRLVRVPRPALQALSVCSFDRPRQLLSCSLESEAIMATPDTGSEINLMPPQLASALGLDIHSGVQLIELADGSTTRTSGYVHVALSLTDPLTEKKQVSVSATVEIHLLQELAHTLLVGEETLEELSVFTDNQSSLVSAAQMNSSFGLNTIRSLGRLEDIWSRVKGRLGGKQTGPNSEGDLTVDQSVIEDQRENDRREREARRITKLPMHEQQAATDAEFARRVQYDGQISSVLRSIVEPISVSRIPPSSASWSPNASGDISLQSGAGEIFGTHPRRTSGGIIDGQYPQMLSSAPIPSPQSRQMTVLSRQLREIIGQLPTDNPRRR</sequence>
<dbReference type="Proteomes" id="UP000799424">
    <property type="component" value="Unassembled WGS sequence"/>
</dbReference>
<accession>A0A6A7A739</accession>
<dbReference type="InterPro" id="IPR021109">
    <property type="entry name" value="Peptidase_aspartic_dom_sf"/>
</dbReference>
<protein>
    <submittedName>
        <fullName evidence="1">Uncharacterized protein</fullName>
    </submittedName>
</protein>
<name>A0A6A7A739_9PLEO</name>
<keyword evidence="2" id="KW-1185">Reference proteome</keyword>
<proteinExistence type="predicted"/>
<dbReference type="EMBL" id="MU006222">
    <property type="protein sequence ID" value="KAF2828507.1"/>
    <property type="molecule type" value="Genomic_DNA"/>
</dbReference>
<gene>
    <name evidence="1" type="ORF">CC86DRAFT_288464</name>
</gene>
<dbReference type="AlphaFoldDB" id="A0A6A7A739"/>
<evidence type="ECO:0000313" key="1">
    <source>
        <dbReference type="EMBL" id="KAF2828507.1"/>
    </source>
</evidence>
<dbReference type="CDD" id="cd00303">
    <property type="entry name" value="retropepsin_like"/>
    <property type="match status" value="2"/>
</dbReference>
<organism evidence="1 2">
    <name type="scientific">Ophiobolus disseminans</name>
    <dbReference type="NCBI Taxonomy" id="1469910"/>
    <lineage>
        <taxon>Eukaryota</taxon>
        <taxon>Fungi</taxon>
        <taxon>Dikarya</taxon>
        <taxon>Ascomycota</taxon>
        <taxon>Pezizomycotina</taxon>
        <taxon>Dothideomycetes</taxon>
        <taxon>Pleosporomycetidae</taxon>
        <taxon>Pleosporales</taxon>
        <taxon>Pleosporineae</taxon>
        <taxon>Phaeosphaeriaceae</taxon>
        <taxon>Ophiobolus</taxon>
    </lineage>
</organism>
<reference evidence="1" key="1">
    <citation type="journal article" date="2020" name="Stud. Mycol.">
        <title>101 Dothideomycetes genomes: a test case for predicting lifestyles and emergence of pathogens.</title>
        <authorList>
            <person name="Haridas S."/>
            <person name="Albert R."/>
            <person name="Binder M."/>
            <person name="Bloem J."/>
            <person name="Labutti K."/>
            <person name="Salamov A."/>
            <person name="Andreopoulos B."/>
            <person name="Baker S."/>
            <person name="Barry K."/>
            <person name="Bills G."/>
            <person name="Bluhm B."/>
            <person name="Cannon C."/>
            <person name="Castanera R."/>
            <person name="Culley D."/>
            <person name="Daum C."/>
            <person name="Ezra D."/>
            <person name="Gonzalez J."/>
            <person name="Henrissat B."/>
            <person name="Kuo A."/>
            <person name="Liang C."/>
            <person name="Lipzen A."/>
            <person name="Lutzoni F."/>
            <person name="Magnuson J."/>
            <person name="Mondo S."/>
            <person name="Nolan M."/>
            <person name="Ohm R."/>
            <person name="Pangilinan J."/>
            <person name="Park H.-J."/>
            <person name="Ramirez L."/>
            <person name="Alfaro M."/>
            <person name="Sun H."/>
            <person name="Tritt A."/>
            <person name="Yoshinaga Y."/>
            <person name="Zwiers L.-H."/>
            <person name="Turgeon B."/>
            <person name="Goodwin S."/>
            <person name="Spatafora J."/>
            <person name="Crous P."/>
            <person name="Grigoriev I."/>
        </authorList>
    </citation>
    <scope>NUCLEOTIDE SEQUENCE</scope>
    <source>
        <strain evidence="1">CBS 113818</strain>
    </source>
</reference>
<evidence type="ECO:0000313" key="2">
    <source>
        <dbReference type="Proteomes" id="UP000799424"/>
    </source>
</evidence>